<sequence>MLIWPSLLSALCASIACLGAEGSPGALTLTPAQVLLPSTSFYDVVGGVDPLRVHVQVLLRVEPRVCAVWSVQNPELLNLFSPNNAESLNDFGATSNPALGENCSSTIWAASIRSGPLSSEALRSWVFAFDPSTGSRTGAEVVISPMRSIQFETRNRRIAVNQVATLKIVGHDGFANTFTSLEGIPFEARISDPGIMDIIDIRHEPDVATRARASLLDKRDRFVVGKGYVLTSDVIVLQGRSVGRAKISVRVLLPEYRGIVLEDVEFTVSDSIDLEPSGRVLVPPGVDLKFCVQKIKPQSVIEGVWDSKVDLSQYSWSVSGTHPGVSVRGDGTLRTGKSGGIDYRVILTDKRNMETFSTDVSVRDPASLELSYGSLHPMFECYRSKGCDLGSGLSLDMLSRLHRDIYGRCHGSVRCGSRTLSGPGTVSYLLLGRDYIFDVSMRDKDNSLVYITESIMLQWSVLTSGILEVTPSANGRFALVRASKEGTAEVKVGLDKSSTVHITFKVSVTDPVHLEHFVTDELVPTSVGTGMNTDKPLEPIVGSRVPLVVPLNEPVKLLPRGGSGEYHWHVDNPGLCNVKFGVLRCKSYGSTVLTLSDSLNPENIYKIQVISQKIERLELVPSNVHIESGTSFKLSLVAHADISGIAPVFSKTWDSAAIFYACMPLSCQAGSDATKSNCRVEHDRSILDLVALKHSAFTCGTLEYRALHPGDASVTITVHHELMSAPELSASTAVSVYERLSLQLHSDYSAFPMNTAPQPYMAVQQTGAIPKVLANVAIGSKVRLVVRGGPPMHLDKVNVTGCGGNALKHLHLERVDKSSLDVYCLSETAGERICIGVDNNVRNEYAISCRLPSYIEIHPLVPVNSYGIEDNLKYCSGSPVNWDAHEDISSGVFGSASGLCYKNEGKTKWQVRVNQFGTHAFRAVVYDPFGIPLCPIHNYNLSWRPVAQLPKESGTASYQKIDGSIYIRDYSISTAEDLTVALEWHESMEPKQPTGLSKASVPKSVTALISKSKLWKRSADRKPVYYLDSVLRVIPTLPHEILISADESRDKRVTLFFNPKVRYQFAVVFGSGNYQELGAYSDSIKLHQSGTVHFTSASEFIKQANVMEGVTNVFHPGDVTRLMKDTTVTDIPVRYVNFLCAHPSSRTIEIVDRGVLGQRSRSVLLNVAMVSKLQIVISELPDAKEIPFEGFSELSTPQQGISMLSVKRVYRLHAIAFDSDNNPVSYPSLVGLTFSVCSSGLVKLVHPRDLGYSVNGSAMAIQCLAEGRYTVRAEIRNFGTGNSDSDRSLVTESLEITAYKETKPILSRILMLPNSGEFALSMLDSAIATSFPSYKAALESSNEGILSVQGQGKLGVIRSHAIGSCTLTSYIPSGSMSPVKSMTPVIVALPHSLSISGSNHVRAGSTSLLYARLHDSSGRIFTPVFLMGSSKASSRSHCTFTWFVSGQGVFIENGERSSSVSGVGLGRVTLLLTSPGAVYVTLRASCYHLGTKPQVDLVAPKLQIESFKPLDIFGTGTTQPVTLCPNGFYQSLGGVVDPVASSGAGLLTVDGASIHTENKTGDVLLKTSDNHVTHVQVRDIAQLHIGSNLGSTDISVFKSGRKDLNIELKTNDGASVLCPSDLKLKYMLSDASLFRVVSITGSVVSVVANTIDGCSSLSLFLDEHDQQFDGANLVHDTVRLCVVNALTPQELSVVRGSTVRYLAGYGRGFGISLDGNGLKRRYGLPTGSDIRKFQDAIIAKSDAIHGDIRADLVRALANVLTDMGATQEEGCDSLQILPGRIEAVQYPDGLSLKVVIPFSICRDVDSLVFCSKMTALLQEYGRSAGSIFSLLQGPLFPVDVPGPDDSHWSVDNPELVSIQGSNAVALDVGTAVVKYDSSAMKGDARLHIFNNITSVEYQMYGKSSSGAPFVSMLAHKEFNEPFYIGFKCISPSGNAIEATSQVDPQVLAVCSLVAGDPWVKQVFVSEPVYTRFDGHYTGCFITLREPADQNEWTSLSTALKNASESVSDVRLEVALYSTVSSGRKAGQTPGNATQPLHVALRKVDIALWQRSFKWRLPVFVKFADANGVGQEQVSLEPGKSMLLMVYPYYSRCKLVVSGSSHYKARIQQCQGLLCTLLIDNDGVVEGCKVSVVCQRATAGTLVISSGERSGTVVATVAKTTGHVTDFILLLFTACFAAGFVYLIYAFSHRPNSRFYESTEPIKLERRMPNVFEKLYQSDYHGGPASSTTKYYQRRKL</sequence>
<dbReference type="InterPro" id="IPR045197">
    <property type="entry name" value="NUP210-like"/>
</dbReference>
<dbReference type="GeneID" id="5477187"/>
<dbReference type="EMBL" id="AAXT01000005">
    <property type="protein sequence ID" value="EDO05403.1"/>
    <property type="molecule type" value="Genomic_DNA"/>
</dbReference>
<gene>
    <name evidence="3" type="ORF">BBOV_I003210</name>
</gene>
<keyword evidence="1" id="KW-0812">Transmembrane</keyword>
<dbReference type="VEuPathDB" id="PiroplasmaDB:BBOV_I003210"/>
<reference evidence="4" key="2">
    <citation type="journal article" date="2020" name="Data Brief">
        <title>Transcriptome dataset of Babesia bovis life stages within vertebrate and invertebrate hosts.</title>
        <authorList>
            <person name="Ueti M.W."/>
            <person name="Johnson W.C."/>
            <person name="Kappmeyer L.S."/>
            <person name="Herndon D.R."/>
            <person name="Mousel M.R."/>
            <person name="Reif K.E."/>
            <person name="Taus N.S."/>
            <person name="Ifeonu O.O."/>
            <person name="Silva J.C."/>
            <person name="Suarez C.E."/>
            <person name="Brayton K.A."/>
        </authorList>
    </citation>
    <scope>NUCLEOTIDE SEQUENCE [LARGE SCALE GENOMIC DNA]</scope>
</reference>
<evidence type="ECO:0000313" key="4">
    <source>
        <dbReference type="Proteomes" id="UP000002173"/>
    </source>
</evidence>
<dbReference type="RefSeq" id="XP_001608971.1">
    <property type="nucleotide sequence ID" value="XM_001608921.1"/>
</dbReference>
<dbReference type="PANTHER" id="PTHR23019:SF0">
    <property type="entry name" value="NUCLEAR PORE MEMBRANE GLYCOPROTEIN 210"/>
    <property type="match status" value="1"/>
</dbReference>
<accession>A7AWH5</accession>
<dbReference type="eggNOG" id="ENOG502T0VY">
    <property type="taxonomic scope" value="Eukaryota"/>
</dbReference>
<name>A7AWH5_BABBO</name>
<dbReference type="PANTHER" id="PTHR23019">
    <property type="entry name" value="NUCLEAR PORE MEMBRANE GLYCOPROTEIN GP210-RELATED"/>
    <property type="match status" value="1"/>
</dbReference>
<keyword evidence="1" id="KW-0472">Membrane</keyword>
<dbReference type="OMA" id="EVVISPM"/>
<proteinExistence type="predicted"/>
<feature type="chain" id="PRO_5002707011" evidence="2">
    <location>
        <begin position="23"/>
        <end position="2236"/>
    </location>
</feature>
<evidence type="ECO:0000313" key="3">
    <source>
        <dbReference type="EMBL" id="EDO05403.1"/>
    </source>
</evidence>
<evidence type="ECO:0000256" key="1">
    <source>
        <dbReference type="SAM" id="Phobius"/>
    </source>
</evidence>
<protein>
    <submittedName>
        <fullName evidence="3">Membrane protein, putative</fullName>
    </submittedName>
</protein>
<comment type="caution">
    <text evidence="3">The sequence shown here is derived from an EMBL/GenBank/DDBJ whole genome shotgun (WGS) entry which is preliminary data.</text>
</comment>
<keyword evidence="2" id="KW-0732">Signal</keyword>
<dbReference type="Proteomes" id="UP000002173">
    <property type="component" value="Unassembled WGS sequence"/>
</dbReference>
<evidence type="ECO:0000256" key="2">
    <source>
        <dbReference type="SAM" id="SignalP"/>
    </source>
</evidence>
<keyword evidence="1" id="KW-1133">Transmembrane helix</keyword>
<feature type="signal peptide" evidence="2">
    <location>
        <begin position="1"/>
        <end position="22"/>
    </location>
</feature>
<keyword evidence="4" id="KW-1185">Reference proteome</keyword>
<organism evidence="3 4">
    <name type="scientific">Babesia bovis</name>
    <dbReference type="NCBI Taxonomy" id="5865"/>
    <lineage>
        <taxon>Eukaryota</taxon>
        <taxon>Sar</taxon>
        <taxon>Alveolata</taxon>
        <taxon>Apicomplexa</taxon>
        <taxon>Aconoidasida</taxon>
        <taxon>Piroplasmida</taxon>
        <taxon>Babesiidae</taxon>
        <taxon>Babesia</taxon>
    </lineage>
</organism>
<dbReference type="STRING" id="5865.A7AWH5"/>
<reference evidence="3 4" key="1">
    <citation type="journal article" date="2007" name="PLoS Pathog.">
        <title>Genome sequence of Babesia bovis and comparative analysis of apicomplexan hemoprotozoa.</title>
        <authorList>
            <person name="Brayton K.A."/>
            <person name="Lau A.O.T."/>
            <person name="Herndon D.R."/>
            <person name="Hannick L."/>
            <person name="Kappmeyer L.S."/>
            <person name="Berens S.J."/>
            <person name="Bidwell S.L."/>
            <person name="Brown W.C."/>
            <person name="Crabtree J."/>
            <person name="Fadrosh D."/>
            <person name="Feldblum T."/>
            <person name="Forberger H.A."/>
            <person name="Haas B.J."/>
            <person name="Howell J.M."/>
            <person name="Khouri H."/>
            <person name="Koo H."/>
            <person name="Mann D.J."/>
            <person name="Norimine J."/>
            <person name="Paulsen I.T."/>
            <person name="Radune D."/>
            <person name="Ren Q."/>
            <person name="Smith R.K. Jr."/>
            <person name="Suarez C.E."/>
            <person name="White O."/>
            <person name="Wortman J.R."/>
            <person name="Knowles D.P. Jr."/>
            <person name="McElwain T.F."/>
            <person name="Nene V.M."/>
        </authorList>
    </citation>
    <scope>NUCLEOTIDE SEQUENCE [LARGE SCALE GENOMIC DNA]</scope>
    <source>
        <strain evidence="3">T2Bo</strain>
    </source>
</reference>
<dbReference type="KEGG" id="bbo:BBOV_I003210"/>
<dbReference type="InParanoid" id="A7AWH5"/>
<feature type="transmembrane region" description="Helical" evidence="1">
    <location>
        <begin position="2166"/>
        <end position="2186"/>
    </location>
</feature>
<reference evidence="4" key="3">
    <citation type="journal article" date="2021" name="Int. J. Parasitol.">
        <title>Comparative analysis of gene expression between Babesia bovis blood stages and kinetes allowed by improved genome annotation.</title>
        <authorList>
            <person name="Ueti M.W."/>
            <person name="Johnson W.C."/>
            <person name="Kappmeyer L.S."/>
            <person name="Herndon D.R."/>
            <person name="Mousel M.R."/>
            <person name="Reif K.E."/>
            <person name="Taus N.S."/>
            <person name="Ifeonu O.O."/>
            <person name="Silva J.C."/>
            <person name="Suarez C.E."/>
            <person name="Brayton K.A."/>
        </authorList>
    </citation>
    <scope>NUCLEOTIDE SEQUENCE [LARGE SCALE GENOMIC DNA]</scope>
</reference>